<dbReference type="PANTHER" id="PTHR38165">
    <property type="match status" value="1"/>
</dbReference>
<dbReference type="EMBL" id="ML977160">
    <property type="protein sequence ID" value="KAF1985848.1"/>
    <property type="molecule type" value="Genomic_DNA"/>
</dbReference>
<dbReference type="InterPro" id="IPR037398">
    <property type="entry name" value="Glyco_hydro_64_fam"/>
</dbReference>
<feature type="domain" description="GH64" evidence="2">
    <location>
        <begin position="136"/>
        <end position="509"/>
    </location>
</feature>
<accession>A0A6G1GYP3</accession>
<sequence length="510" mass="55080">MTSADLGFGSWKGILGVERALLLPATPPLRIDRSLQIGLEKELLYAFNSILLYAVQRLTRPRRTKTRKPGRNIASDNIITVLQLFPIMKSVMRFLRRKAKTPPKSGHPTSNQENKPHQPAAAEQASQQPINASATDNTLPISFVNQTSSSTVYAYITGQALDNGNKVFLLQADGKTPYYPDSTSETGTALAANCAIPLGAPGSTKVVAMPRLAGGRIWFSIDATLTFLVNPGPGLVEPSINNPTDPNINTDWVFCEFTYNSFQMFANISYVDFVSIPVALTLTSKSGSVQHVAGMDKSGFQTLCAALRAQSAKDGQPWANLIVKDKNGGDLRAISPQNGISQHPDWFSTYWTSYIDAVWDFYRKHDMTINTQAAAGNVVGRVNADNRLDFGNGISFPKPSSADIFTSNTGPFVTGSNPTTNAIIPRLAAAFNRSTLLLNGVTEFPNGVGTDKYYTGEVTNHFSRIVHEVNEDGRGYGFPYDDVTPDGGRGVEGAVFEGEPVGMVVTVGGA</sequence>
<evidence type="ECO:0000313" key="4">
    <source>
        <dbReference type="Proteomes" id="UP000800041"/>
    </source>
</evidence>
<feature type="region of interest" description="Disordered" evidence="1">
    <location>
        <begin position="99"/>
        <end position="130"/>
    </location>
</feature>
<dbReference type="OrthoDB" id="10058186at2759"/>
<dbReference type="InterPro" id="IPR042517">
    <property type="entry name" value="Glyco_hydro_64_N_2"/>
</dbReference>
<dbReference type="Gene3D" id="2.60.110.10">
    <property type="entry name" value="Thaumatin"/>
    <property type="match status" value="1"/>
</dbReference>
<keyword evidence="4" id="KW-1185">Reference proteome</keyword>
<evidence type="ECO:0000256" key="1">
    <source>
        <dbReference type="SAM" id="MobiDB-lite"/>
    </source>
</evidence>
<dbReference type="InterPro" id="IPR032477">
    <property type="entry name" value="Glyco_hydro_64"/>
</dbReference>
<dbReference type="Pfam" id="PF16483">
    <property type="entry name" value="Glyco_hydro_64"/>
    <property type="match status" value="1"/>
</dbReference>
<feature type="compositionally biased region" description="Low complexity" evidence="1">
    <location>
        <begin position="117"/>
        <end position="129"/>
    </location>
</feature>
<name>A0A6G1GYP3_9PEZI</name>
<dbReference type="AlphaFoldDB" id="A0A6G1GYP3"/>
<organism evidence="3 4">
    <name type="scientific">Aulographum hederae CBS 113979</name>
    <dbReference type="NCBI Taxonomy" id="1176131"/>
    <lineage>
        <taxon>Eukaryota</taxon>
        <taxon>Fungi</taxon>
        <taxon>Dikarya</taxon>
        <taxon>Ascomycota</taxon>
        <taxon>Pezizomycotina</taxon>
        <taxon>Dothideomycetes</taxon>
        <taxon>Pleosporomycetidae</taxon>
        <taxon>Aulographales</taxon>
        <taxon>Aulographaceae</taxon>
    </lineage>
</organism>
<protein>
    <submittedName>
        <fullName evidence="3">Glycoside hydrolase family 64 protein</fullName>
    </submittedName>
</protein>
<dbReference type="PANTHER" id="PTHR38165:SF1">
    <property type="entry name" value="GLUCANASE B"/>
    <property type="match status" value="1"/>
</dbReference>
<reference evidence="3" key="1">
    <citation type="journal article" date="2020" name="Stud. Mycol.">
        <title>101 Dothideomycetes genomes: a test case for predicting lifestyles and emergence of pathogens.</title>
        <authorList>
            <person name="Haridas S."/>
            <person name="Albert R."/>
            <person name="Binder M."/>
            <person name="Bloem J."/>
            <person name="Labutti K."/>
            <person name="Salamov A."/>
            <person name="Andreopoulos B."/>
            <person name="Baker S."/>
            <person name="Barry K."/>
            <person name="Bills G."/>
            <person name="Bluhm B."/>
            <person name="Cannon C."/>
            <person name="Castanera R."/>
            <person name="Culley D."/>
            <person name="Daum C."/>
            <person name="Ezra D."/>
            <person name="Gonzalez J."/>
            <person name="Henrissat B."/>
            <person name="Kuo A."/>
            <person name="Liang C."/>
            <person name="Lipzen A."/>
            <person name="Lutzoni F."/>
            <person name="Magnuson J."/>
            <person name="Mondo S."/>
            <person name="Nolan M."/>
            <person name="Ohm R."/>
            <person name="Pangilinan J."/>
            <person name="Park H.-J."/>
            <person name="Ramirez L."/>
            <person name="Alfaro M."/>
            <person name="Sun H."/>
            <person name="Tritt A."/>
            <person name="Yoshinaga Y."/>
            <person name="Zwiers L.-H."/>
            <person name="Turgeon B."/>
            <person name="Goodwin S."/>
            <person name="Spatafora J."/>
            <person name="Crous P."/>
            <person name="Grigoriev I."/>
        </authorList>
    </citation>
    <scope>NUCLEOTIDE SEQUENCE</scope>
    <source>
        <strain evidence="3">CBS 113979</strain>
    </source>
</reference>
<evidence type="ECO:0000313" key="3">
    <source>
        <dbReference type="EMBL" id="KAF1985848.1"/>
    </source>
</evidence>
<dbReference type="CDD" id="cd09220">
    <property type="entry name" value="GH64-GluB-like"/>
    <property type="match status" value="1"/>
</dbReference>
<dbReference type="PROSITE" id="PS52006">
    <property type="entry name" value="GH64"/>
    <property type="match status" value="1"/>
</dbReference>
<evidence type="ECO:0000259" key="2">
    <source>
        <dbReference type="PROSITE" id="PS52006"/>
    </source>
</evidence>
<proteinExistence type="predicted"/>
<gene>
    <name evidence="3" type="ORF">K402DRAFT_102063</name>
</gene>
<keyword evidence="3" id="KW-0378">Hydrolase</keyword>
<dbReference type="Proteomes" id="UP000800041">
    <property type="component" value="Unassembled WGS sequence"/>
</dbReference>
<dbReference type="GO" id="GO:0016787">
    <property type="term" value="F:hydrolase activity"/>
    <property type="evidence" value="ECO:0007669"/>
    <property type="project" value="UniProtKB-KW"/>
</dbReference>
<dbReference type="InterPro" id="IPR037176">
    <property type="entry name" value="Osmotin/thaumatin-like_sf"/>
</dbReference>
<dbReference type="Gene3D" id="3.30.920.50">
    <property type="entry name" value="Beta-1,3-glucanase, C-terminal domain"/>
    <property type="match status" value="1"/>
</dbReference>